<comment type="caution">
    <text evidence="2">The sequence shown here is derived from an EMBL/GenBank/DDBJ whole genome shotgun (WGS) entry which is preliminary data.</text>
</comment>
<name>A0A2G2VH31_CAPBA</name>
<keyword evidence="1" id="KW-0175">Coiled coil</keyword>
<sequence length="169" mass="19478">MDNHSTNAILAAIETLNHKIDSMDAKINSLDHKVDRLEGSVSLIGGRVDIMEGYDQWNQHVNGDRDVGINSINISLPTFKGESDPEDYLSWDSSYERIFQVSDITEEKKSCYAITHFEGNGNTWWDYVKRFRNVLNEGQPPPWDTLKAFMRQRYVPESIDMRYLPSCIT</sequence>
<feature type="coiled-coil region" evidence="1">
    <location>
        <begin position="13"/>
        <end position="40"/>
    </location>
</feature>
<dbReference type="AlphaFoldDB" id="A0A2G2VH31"/>
<evidence type="ECO:0008006" key="4">
    <source>
        <dbReference type="Google" id="ProtNLM"/>
    </source>
</evidence>
<dbReference type="OrthoDB" id="1731207at2759"/>
<dbReference type="Gene3D" id="1.20.1270.70">
    <property type="entry name" value="Designed single chain three-helix bundle"/>
    <property type="match status" value="1"/>
</dbReference>
<evidence type="ECO:0000313" key="2">
    <source>
        <dbReference type="EMBL" id="PHT32295.1"/>
    </source>
</evidence>
<dbReference type="Proteomes" id="UP000224567">
    <property type="component" value="Unassembled WGS sequence"/>
</dbReference>
<organism evidence="2 3">
    <name type="scientific">Capsicum baccatum</name>
    <name type="common">Peruvian pepper</name>
    <dbReference type="NCBI Taxonomy" id="33114"/>
    <lineage>
        <taxon>Eukaryota</taxon>
        <taxon>Viridiplantae</taxon>
        <taxon>Streptophyta</taxon>
        <taxon>Embryophyta</taxon>
        <taxon>Tracheophyta</taxon>
        <taxon>Spermatophyta</taxon>
        <taxon>Magnoliopsida</taxon>
        <taxon>eudicotyledons</taxon>
        <taxon>Gunneridae</taxon>
        <taxon>Pentapetalae</taxon>
        <taxon>asterids</taxon>
        <taxon>lamiids</taxon>
        <taxon>Solanales</taxon>
        <taxon>Solanaceae</taxon>
        <taxon>Solanoideae</taxon>
        <taxon>Capsiceae</taxon>
        <taxon>Capsicum</taxon>
    </lineage>
</organism>
<reference evidence="2 3" key="1">
    <citation type="journal article" date="2017" name="Genome Biol.">
        <title>New reference genome sequences of hot pepper reveal the massive evolution of plant disease-resistance genes by retroduplication.</title>
        <authorList>
            <person name="Kim S."/>
            <person name="Park J."/>
            <person name="Yeom S.I."/>
            <person name="Kim Y.M."/>
            <person name="Seo E."/>
            <person name="Kim K.T."/>
            <person name="Kim M.S."/>
            <person name="Lee J.M."/>
            <person name="Cheong K."/>
            <person name="Shin H.S."/>
            <person name="Kim S.B."/>
            <person name="Han K."/>
            <person name="Lee J."/>
            <person name="Park M."/>
            <person name="Lee H.A."/>
            <person name="Lee H.Y."/>
            <person name="Lee Y."/>
            <person name="Oh S."/>
            <person name="Lee J.H."/>
            <person name="Choi E."/>
            <person name="Choi E."/>
            <person name="Lee S.E."/>
            <person name="Jeon J."/>
            <person name="Kim H."/>
            <person name="Choi G."/>
            <person name="Song H."/>
            <person name="Lee J."/>
            <person name="Lee S.C."/>
            <person name="Kwon J.K."/>
            <person name="Lee H.Y."/>
            <person name="Koo N."/>
            <person name="Hong Y."/>
            <person name="Kim R.W."/>
            <person name="Kang W.H."/>
            <person name="Huh J.H."/>
            <person name="Kang B.C."/>
            <person name="Yang T.J."/>
            <person name="Lee Y.H."/>
            <person name="Bennetzen J.L."/>
            <person name="Choi D."/>
        </authorList>
    </citation>
    <scope>NUCLEOTIDE SEQUENCE [LARGE SCALE GENOMIC DNA]</scope>
    <source>
        <strain evidence="3">cv. PBC81</strain>
    </source>
</reference>
<protein>
    <recommendedName>
        <fullName evidence="4">Retrotransposon gag domain-containing protein</fullName>
    </recommendedName>
</protein>
<proteinExistence type="predicted"/>
<evidence type="ECO:0000313" key="3">
    <source>
        <dbReference type="Proteomes" id="UP000224567"/>
    </source>
</evidence>
<dbReference type="EMBL" id="MLFT02000012">
    <property type="protein sequence ID" value="PHT32295.1"/>
    <property type="molecule type" value="Genomic_DNA"/>
</dbReference>
<keyword evidence="3" id="KW-1185">Reference proteome</keyword>
<reference evidence="3" key="2">
    <citation type="journal article" date="2017" name="J. Anim. Genet.">
        <title>Multiple reference genome sequences of hot pepper reveal the massive evolution of plant disease resistance genes by retroduplication.</title>
        <authorList>
            <person name="Kim S."/>
            <person name="Park J."/>
            <person name="Yeom S.-I."/>
            <person name="Kim Y.-M."/>
            <person name="Seo E."/>
            <person name="Kim K.-T."/>
            <person name="Kim M.-S."/>
            <person name="Lee J.M."/>
            <person name="Cheong K."/>
            <person name="Shin H.-S."/>
            <person name="Kim S.-B."/>
            <person name="Han K."/>
            <person name="Lee J."/>
            <person name="Park M."/>
            <person name="Lee H.-A."/>
            <person name="Lee H.-Y."/>
            <person name="Lee Y."/>
            <person name="Oh S."/>
            <person name="Lee J.H."/>
            <person name="Choi E."/>
            <person name="Choi E."/>
            <person name="Lee S.E."/>
            <person name="Jeon J."/>
            <person name="Kim H."/>
            <person name="Choi G."/>
            <person name="Song H."/>
            <person name="Lee J."/>
            <person name="Lee S.-C."/>
            <person name="Kwon J.-K."/>
            <person name="Lee H.-Y."/>
            <person name="Koo N."/>
            <person name="Hong Y."/>
            <person name="Kim R.W."/>
            <person name="Kang W.-H."/>
            <person name="Huh J.H."/>
            <person name="Kang B.-C."/>
            <person name="Yang T.-J."/>
            <person name="Lee Y.-H."/>
            <person name="Bennetzen J.L."/>
            <person name="Choi D."/>
        </authorList>
    </citation>
    <scope>NUCLEOTIDE SEQUENCE [LARGE SCALE GENOMIC DNA]</scope>
    <source>
        <strain evidence="3">cv. PBC81</strain>
    </source>
</reference>
<evidence type="ECO:0000256" key="1">
    <source>
        <dbReference type="SAM" id="Coils"/>
    </source>
</evidence>
<gene>
    <name evidence="2" type="ORF">CQW23_28632</name>
</gene>
<accession>A0A2G2VH31</accession>